<dbReference type="STRING" id="64702.SAMN05443377_10553"/>
<dbReference type="GO" id="GO:0045259">
    <property type="term" value="C:proton-transporting ATP synthase complex"/>
    <property type="evidence" value="ECO:0007669"/>
    <property type="project" value="UniProtKB-KW"/>
</dbReference>
<accession>A0A1H9R068</accession>
<evidence type="ECO:0000256" key="5">
    <source>
        <dbReference type="ARBA" id="ARBA00023136"/>
    </source>
</evidence>
<gene>
    <name evidence="8" type="ORF">SAMN05443377_10553</name>
</gene>
<evidence type="ECO:0000256" key="4">
    <source>
        <dbReference type="ARBA" id="ARBA00023065"/>
    </source>
</evidence>
<protein>
    <submittedName>
        <fullName evidence="8">F-type H+-transporting ATPase subunit delta</fullName>
    </submittedName>
</protein>
<keyword evidence="4" id="KW-0406">Ion transport</keyword>
<dbReference type="InterPro" id="IPR020781">
    <property type="entry name" value="ATPase_OSCP/d_CS"/>
</dbReference>
<keyword evidence="3" id="KW-0375">Hydrogen ion transport</keyword>
<keyword evidence="7" id="KW-0066">ATP synthesis</keyword>
<evidence type="ECO:0000256" key="6">
    <source>
        <dbReference type="ARBA" id="ARBA00023196"/>
    </source>
</evidence>
<dbReference type="Proteomes" id="UP000198815">
    <property type="component" value="Unassembled WGS sequence"/>
</dbReference>
<reference evidence="8 9" key="1">
    <citation type="submission" date="2016-10" db="EMBL/GenBank/DDBJ databases">
        <authorList>
            <person name="de Groot N.N."/>
        </authorList>
    </citation>
    <scope>NUCLEOTIDE SEQUENCE [LARGE SCALE GENOMIC DNA]</scope>
    <source>
        <strain evidence="8 9">DSM 16859</strain>
    </source>
</reference>
<evidence type="ECO:0000256" key="7">
    <source>
        <dbReference type="ARBA" id="ARBA00023310"/>
    </source>
</evidence>
<sequence length="259" mass="27346">MIVMNHLRGNRLDALGDRAPARLSDALGLFAFADILRQFGALRRALCDPTLPAGQRGQLIATLVGSRLDASVLHFLQEAVALDWPSGLELASGLDRQAARIALRSADPGVVRTELNAVREAVASDEALRSAFGRPGDPGDSRGQLVRALIGGRAGEVSVALATRAARGGSAMLHELDGYLELSSQVQGHRLARATVARRLPADQAQRLAEQLSRIFGAPVDVVEHVDPQVLGGVRVQVGDDVIDGTVRTAVDQAARALA</sequence>
<keyword evidence="5" id="KW-0472">Membrane</keyword>
<evidence type="ECO:0000256" key="1">
    <source>
        <dbReference type="ARBA" id="ARBA00004370"/>
    </source>
</evidence>
<keyword evidence="9" id="KW-1185">Reference proteome</keyword>
<evidence type="ECO:0000313" key="9">
    <source>
        <dbReference type="Proteomes" id="UP000198815"/>
    </source>
</evidence>
<keyword evidence="2" id="KW-0813">Transport</keyword>
<dbReference type="AlphaFoldDB" id="A0A1H9R068"/>
<dbReference type="GO" id="GO:0046933">
    <property type="term" value="F:proton-transporting ATP synthase activity, rotational mechanism"/>
    <property type="evidence" value="ECO:0007669"/>
    <property type="project" value="InterPro"/>
</dbReference>
<dbReference type="PANTHER" id="PTHR11910">
    <property type="entry name" value="ATP SYNTHASE DELTA CHAIN"/>
    <property type="match status" value="1"/>
</dbReference>
<evidence type="ECO:0000256" key="2">
    <source>
        <dbReference type="ARBA" id="ARBA00022448"/>
    </source>
</evidence>
<name>A0A1H9R068_9ACTN</name>
<dbReference type="Pfam" id="PF00213">
    <property type="entry name" value="OSCP"/>
    <property type="match status" value="1"/>
</dbReference>
<dbReference type="EMBL" id="FOGZ01000005">
    <property type="protein sequence ID" value="SER66092.1"/>
    <property type="molecule type" value="Genomic_DNA"/>
</dbReference>
<dbReference type="PRINTS" id="PR00125">
    <property type="entry name" value="ATPASEDELTA"/>
</dbReference>
<comment type="subcellular location">
    <subcellularLocation>
        <location evidence="1">Membrane</location>
    </subcellularLocation>
</comment>
<evidence type="ECO:0000313" key="8">
    <source>
        <dbReference type="EMBL" id="SER66092.1"/>
    </source>
</evidence>
<dbReference type="PROSITE" id="PS00389">
    <property type="entry name" value="ATPASE_DELTA"/>
    <property type="match status" value="1"/>
</dbReference>
<keyword evidence="6" id="KW-0139">CF(1)</keyword>
<dbReference type="InterPro" id="IPR000711">
    <property type="entry name" value="ATPase_OSCP/dsu"/>
</dbReference>
<organism evidence="8 9">
    <name type="scientific">Propionibacterium cyclohexanicum</name>
    <dbReference type="NCBI Taxonomy" id="64702"/>
    <lineage>
        <taxon>Bacteria</taxon>
        <taxon>Bacillati</taxon>
        <taxon>Actinomycetota</taxon>
        <taxon>Actinomycetes</taxon>
        <taxon>Propionibacteriales</taxon>
        <taxon>Propionibacteriaceae</taxon>
        <taxon>Propionibacterium</taxon>
    </lineage>
</organism>
<proteinExistence type="predicted"/>
<evidence type="ECO:0000256" key="3">
    <source>
        <dbReference type="ARBA" id="ARBA00022781"/>
    </source>
</evidence>